<gene>
    <name evidence="1" type="ORF">Purlil1_7229</name>
</gene>
<dbReference type="Proteomes" id="UP001287286">
    <property type="component" value="Unassembled WGS sequence"/>
</dbReference>
<keyword evidence="2" id="KW-1185">Reference proteome</keyword>
<dbReference type="EMBL" id="JAWRVI010000025">
    <property type="protein sequence ID" value="KAK4088350.1"/>
    <property type="molecule type" value="Genomic_DNA"/>
</dbReference>
<sequence>MTRVPVETDVANTLDEHYFPEPRGRPWPVGGGCSHCFSQSGDLKARARRRAATNAGLEGQPQALAVRKQLRLEPSCIAQNIIEVGVRLLRSLGWPAGPCGKLPGRPVPPHACRQCCCVAIPPSHPPTWGCLPSCWLPEVRGHVVGWLTGAVSMANKQRNTLTRMRNSQFRFIMGHESAPEYRTWQRIGKAWPSSWRLRLGFTASERDGMPGLERGYKSPWRYPVRRAAAGGPQIRPTPRSHGCVADGAAGHWVEAALSARVRQRPTGST</sequence>
<organism evidence="1 2">
    <name type="scientific">Purpureocillium lilacinum</name>
    <name type="common">Paecilomyces lilacinus</name>
    <dbReference type="NCBI Taxonomy" id="33203"/>
    <lineage>
        <taxon>Eukaryota</taxon>
        <taxon>Fungi</taxon>
        <taxon>Dikarya</taxon>
        <taxon>Ascomycota</taxon>
        <taxon>Pezizomycotina</taxon>
        <taxon>Sordariomycetes</taxon>
        <taxon>Hypocreomycetidae</taxon>
        <taxon>Hypocreales</taxon>
        <taxon>Ophiocordycipitaceae</taxon>
        <taxon>Purpureocillium</taxon>
    </lineage>
</organism>
<protein>
    <submittedName>
        <fullName evidence="1">Uncharacterized protein</fullName>
    </submittedName>
</protein>
<proteinExistence type="predicted"/>
<accession>A0ABR0BWJ4</accession>
<reference evidence="1 2" key="1">
    <citation type="journal article" date="2024" name="Microbiol. Resour. Announc.">
        <title>Genome annotations for the ascomycete fungi Trichoderma harzianum, Trichoderma aggressivum, and Purpureocillium lilacinum.</title>
        <authorList>
            <person name="Beijen E.P.W."/>
            <person name="Ohm R.A."/>
        </authorList>
    </citation>
    <scope>NUCLEOTIDE SEQUENCE [LARGE SCALE GENOMIC DNA]</scope>
    <source>
        <strain evidence="1 2">CBS 150709</strain>
    </source>
</reference>
<comment type="caution">
    <text evidence="1">The sequence shown here is derived from an EMBL/GenBank/DDBJ whole genome shotgun (WGS) entry which is preliminary data.</text>
</comment>
<name>A0ABR0BWJ4_PURLI</name>
<evidence type="ECO:0000313" key="2">
    <source>
        <dbReference type="Proteomes" id="UP001287286"/>
    </source>
</evidence>
<evidence type="ECO:0000313" key="1">
    <source>
        <dbReference type="EMBL" id="KAK4088350.1"/>
    </source>
</evidence>